<dbReference type="NCBIfam" id="NF037995">
    <property type="entry name" value="TRAP_S1"/>
    <property type="match status" value="1"/>
</dbReference>
<protein>
    <submittedName>
        <fullName evidence="2">C4-dicarboxylate ABC transporter substrate-binding protein</fullName>
    </submittedName>
</protein>
<dbReference type="Pfam" id="PF03480">
    <property type="entry name" value="DctP"/>
    <property type="match status" value="1"/>
</dbReference>
<keyword evidence="3" id="KW-1185">Reference proteome</keyword>
<dbReference type="NCBIfam" id="TIGR00787">
    <property type="entry name" value="dctP"/>
    <property type="match status" value="1"/>
</dbReference>
<comment type="caution">
    <text evidence="2">The sequence shown here is derived from an EMBL/GenBank/DDBJ whole genome shotgun (WGS) entry which is preliminary data.</text>
</comment>
<dbReference type="InParanoid" id="A0A0D2HUT1"/>
<dbReference type="GO" id="GO:0055085">
    <property type="term" value="P:transmembrane transport"/>
    <property type="evidence" value="ECO:0007669"/>
    <property type="project" value="InterPro"/>
</dbReference>
<organism evidence="2 3">
    <name type="scientific">Dethiosulfatarculus sandiegensis</name>
    <dbReference type="NCBI Taxonomy" id="1429043"/>
    <lineage>
        <taxon>Bacteria</taxon>
        <taxon>Pseudomonadati</taxon>
        <taxon>Thermodesulfobacteriota</taxon>
        <taxon>Desulfarculia</taxon>
        <taxon>Desulfarculales</taxon>
        <taxon>Desulfarculaceae</taxon>
        <taxon>Dethiosulfatarculus</taxon>
    </lineage>
</organism>
<dbReference type="InterPro" id="IPR004682">
    <property type="entry name" value="TRAP_DctP"/>
</dbReference>
<dbReference type="PIRSF" id="PIRSF006470">
    <property type="entry name" value="DctB"/>
    <property type="match status" value="1"/>
</dbReference>
<name>A0A0D2HUT1_9BACT</name>
<dbReference type="PATRIC" id="fig|1429043.3.peg.1950"/>
<dbReference type="EMBL" id="AZAC01000011">
    <property type="protein sequence ID" value="KIX14183.1"/>
    <property type="molecule type" value="Genomic_DNA"/>
</dbReference>
<dbReference type="PANTHER" id="PTHR33376:SF18">
    <property type="entry name" value="2,3-DIKETO-L-GULONATE-BINDING PERIPLASMIC PROTEIN YIAO"/>
    <property type="match status" value="1"/>
</dbReference>
<proteinExistence type="predicted"/>
<evidence type="ECO:0000256" key="1">
    <source>
        <dbReference type="ARBA" id="ARBA00022729"/>
    </source>
</evidence>
<dbReference type="FunCoup" id="A0A0D2HUT1">
    <property type="interactions" value="146"/>
</dbReference>
<accession>A0A0D2HUT1</accession>
<dbReference type="Proteomes" id="UP000032233">
    <property type="component" value="Unassembled WGS sequence"/>
</dbReference>
<dbReference type="InterPro" id="IPR018389">
    <property type="entry name" value="DctP_fam"/>
</dbReference>
<dbReference type="OrthoDB" id="8690069at2"/>
<sequence>MKMEEDPAQLEEEAKMKRVIVLAAVLALVICLAAPQMALAKKTLKLATVTPAHHAYNDGAREFARLIKEGTGGEVIVKVYPGGQLGKGERELLEGMQVGTIDLAITSTGPISNFTPEMGVLDLPFLFVSPAHVDKVLDGPVGMALLNDMSKARLKGLAFMENGFRHFTNSAKPLTKPEDFKGLKFRTMENPVHLASVRQLGAQATPMSWGEVYTSLQTKVIDGQENPVAIIHANKMSEVQKYLTLSGHFYSPSPLTMNLSKFKSLKPEWQKLFVEAALKAAAFERKVIRDNEVKQIEELKKWGMEVNTVDKEIFIQAMKPVYAQFFNQYPSWKEMVKQINAAK</sequence>
<dbReference type="GO" id="GO:0030288">
    <property type="term" value="C:outer membrane-bounded periplasmic space"/>
    <property type="evidence" value="ECO:0007669"/>
    <property type="project" value="InterPro"/>
</dbReference>
<evidence type="ECO:0000313" key="3">
    <source>
        <dbReference type="Proteomes" id="UP000032233"/>
    </source>
</evidence>
<dbReference type="InterPro" id="IPR038404">
    <property type="entry name" value="TRAP_DctP_sf"/>
</dbReference>
<dbReference type="GO" id="GO:0030246">
    <property type="term" value="F:carbohydrate binding"/>
    <property type="evidence" value="ECO:0007669"/>
    <property type="project" value="TreeGrafter"/>
</dbReference>
<dbReference type="STRING" id="1429043.X474_09225"/>
<dbReference type="Gene3D" id="3.40.190.170">
    <property type="entry name" value="Bacterial extracellular solute-binding protein, family 7"/>
    <property type="match status" value="1"/>
</dbReference>
<gene>
    <name evidence="2" type="ORF">X474_09225</name>
</gene>
<dbReference type="PANTHER" id="PTHR33376">
    <property type="match status" value="1"/>
</dbReference>
<dbReference type="AlphaFoldDB" id="A0A0D2HUT1"/>
<reference evidence="2 3" key="1">
    <citation type="submission" date="2013-11" db="EMBL/GenBank/DDBJ databases">
        <title>Metagenomic analysis of a methanogenic consortium involved in long chain n-alkane degradation.</title>
        <authorList>
            <person name="Davidova I.A."/>
            <person name="Callaghan A.V."/>
            <person name="Wawrik B."/>
            <person name="Pruitt S."/>
            <person name="Marks C."/>
            <person name="Duncan K.E."/>
            <person name="Suflita J.M."/>
        </authorList>
    </citation>
    <scope>NUCLEOTIDE SEQUENCE [LARGE SCALE GENOMIC DNA]</scope>
    <source>
        <strain evidence="2 3">SPR</strain>
    </source>
</reference>
<keyword evidence="1" id="KW-0732">Signal</keyword>
<evidence type="ECO:0000313" key="2">
    <source>
        <dbReference type="EMBL" id="KIX14183.1"/>
    </source>
</evidence>